<accession>A0A848N6U4</accession>
<comment type="caution">
    <text evidence="1">The sequence shown here is derived from an EMBL/GenBank/DDBJ whole genome shotgun (WGS) entry which is preliminary data.</text>
</comment>
<evidence type="ECO:0000313" key="1">
    <source>
        <dbReference type="EMBL" id="NMR34722.1"/>
    </source>
</evidence>
<sequence length="212" mass="25029">MKRYTEGNFEDEFAPHLGFTKKLIIEIPFEILSNQELSLNEKLMLGLDFSLKKKLGFNQMTNKKIGEFLNLHPNIVGNCRKNLLEKQYFIKKGRQYFLTDHYKTIHEAEINDTDKIENTDRRNIKLPIEIYSNKDLKTGEKLLWGEYNSMSKSIIEYFAKREYTAKRLSVSVESISNWTKALYEKGLLEEYKVISGYCIRRKIIITCSFDKK</sequence>
<gene>
    <name evidence="1" type="ORF">HIO71_10945</name>
</gene>
<protein>
    <recommendedName>
        <fullName evidence="3">Helix-turn-helix domain-containing protein</fullName>
    </recommendedName>
</protein>
<dbReference type="EMBL" id="JABCJF010000005">
    <property type="protein sequence ID" value="NMR34722.1"/>
    <property type="molecule type" value="Genomic_DNA"/>
</dbReference>
<dbReference type="Proteomes" id="UP000548067">
    <property type="component" value="Unassembled WGS sequence"/>
</dbReference>
<dbReference type="RefSeq" id="WP_169321490.1">
    <property type="nucleotide sequence ID" value="NZ_JABCJF010000005.1"/>
</dbReference>
<organism evidence="1 2">
    <name type="scientific">Chryseobacterium aquaticum</name>
    <dbReference type="NCBI Taxonomy" id="452084"/>
    <lineage>
        <taxon>Bacteria</taxon>
        <taxon>Pseudomonadati</taxon>
        <taxon>Bacteroidota</taxon>
        <taxon>Flavobacteriia</taxon>
        <taxon>Flavobacteriales</taxon>
        <taxon>Weeksellaceae</taxon>
        <taxon>Chryseobacterium group</taxon>
        <taxon>Chryseobacterium</taxon>
    </lineage>
</organism>
<proteinExistence type="predicted"/>
<name>A0A848N6U4_9FLAO</name>
<dbReference type="AlphaFoldDB" id="A0A848N6U4"/>
<reference evidence="1 2" key="1">
    <citation type="submission" date="2020-04" db="EMBL/GenBank/DDBJ databases">
        <title>Genome analysis and antimicrobial resistance characteristics of Chryseobacterium aquaticum isolated from farmed salmonids.</title>
        <authorList>
            <person name="Saticioglu I.B."/>
            <person name="Duman M."/>
            <person name="Altun S."/>
        </authorList>
    </citation>
    <scope>NUCLEOTIDE SEQUENCE [LARGE SCALE GENOMIC DNA]</scope>
    <source>
        <strain evidence="1 2">C-174</strain>
    </source>
</reference>
<evidence type="ECO:0000313" key="2">
    <source>
        <dbReference type="Proteomes" id="UP000548067"/>
    </source>
</evidence>
<evidence type="ECO:0008006" key="3">
    <source>
        <dbReference type="Google" id="ProtNLM"/>
    </source>
</evidence>